<organism evidence="1 2">
    <name type="scientific">Nephila pilipes</name>
    <name type="common">Giant wood spider</name>
    <name type="synonym">Nephila maculata</name>
    <dbReference type="NCBI Taxonomy" id="299642"/>
    <lineage>
        <taxon>Eukaryota</taxon>
        <taxon>Metazoa</taxon>
        <taxon>Ecdysozoa</taxon>
        <taxon>Arthropoda</taxon>
        <taxon>Chelicerata</taxon>
        <taxon>Arachnida</taxon>
        <taxon>Araneae</taxon>
        <taxon>Araneomorphae</taxon>
        <taxon>Entelegynae</taxon>
        <taxon>Araneoidea</taxon>
        <taxon>Nephilidae</taxon>
        <taxon>Nephila</taxon>
    </lineage>
</organism>
<dbReference type="AlphaFoldDB" id="A0A8X6PNS9"/>
<comment type="caution">
    <text evidence="1">The sequence shown here is derived from an EMBL/GenBank/DDBJ whole genome shotgun (WGS) entry which is preliminary data.</text>
</comment>
<evidence type="ECO:0000313" key="2">
    <source>
        <dbReference type="Proteomes" id="UP000887013"/>
    </source>
</evidence>
<dbReference type="EMBL" id="BMAW01023019">
    <property type="protein sequence ID" value="GFT80781.1"/>
    <property type="molecule type" value="Genomic_DNA"/>
</dbReference>
<evidence type="ECO:0000313" key="1">
    <source>
        <dbReference type="EMBL" id="GFT80781.1"/>
    </source>
</evidence>
<name>A0A8X6PNS9_NEPPI</name>
<proteinExistence type="predicted"/>
<reference evidence="1" key="1">
    <citation type="submission" date="2020-08" db="EMBL/GenBank/DDBJ databases">
        <title>Multicomponent nature underlies the extraordinary mechanical properties of spider dragline silk.</title>
        <authorList>
            <person name="Kono N."/>
            <person name="Nakamura H."/>
            <person name="Mori M."/>
            <person name="Yoshida Y."/>
            <person name="Ohtoshi R."/>
            <person name="Malay A.D."/>
            <person name="Moran D.A.P."/>
            <person name="Tomita M."/>
            <person name="Numata K."/>
            <person name="Arakawa K."/>
        </authorList>
    </citation>
    <scope>NUCLEOTIDE SEQUENCE</scope>
</reference>
<protein>
    <submittedName>
        <fullName evidence="1">Uncharacterized protein</fullName>
    </submittedName>
</protein>
<dbReference type="Proteomes" id="UP000887013">
    <property type="component" value="Unassembled WGS sequence"/>
</dbReference>
<gene>
    <name evidence="1" type="ORF">NPIL_383531</name>
</gene>
<accession>A0A8X6PNS9</accession>
<keyword evidence="2" id="KW-1185">Reference proteome</keyword>
<sequence>MWHKAHKLCQIFSLIKGTQVKDYWEWSPDNREHLPSSRRSVTACCQGFYRTIRDFPSRWGVYNGKGCFGLHFRSSPEPLLHPQNRYIENALRNENEFLEKSSTLNSCILCEKDSKKTLAKPRKLVLTTKPNLPPAN</sequence>